<protein>
    <submittedName>
        <fullName evidence="2">Cell surface protein</fullName>
    </submittedName>
</protein>
<name>A0A401LZL4_9BACE</name>
<sequence length="551" mass="61146">MAIVSSCGNNHDENWDSQMAPKVTLDNETGIYTVKNGRELTISPSYKHANEALFVWSIDGKIVSRESHLTYKAEKTGEVFVLLSVSNRNGTTEEELRIDVVDKEIPTISLAGAESGYKILIGKELVFNPIVTQTAIPTTYKWTVNGEVVSTEKDYTFKSQEKGTFNLKFATENEDGSDNIEFTVENCTVDELPFSWTFDQTEYNMAIGRSLRLMPLDITNAIDVIYKWTMEGQEGALQEGSDPVLIFTPTKTGTYKLTITVKSQHIGELSQTMTINICAPEGSYYHVANGSSKADFSKIYEIVAAPGQFVGQITSGTTMETACSAAETTLKNSGYVSLGGFGGYIIVGFDHSIDNKGNYDFAVRGNSFSNSSEPGIVWVMQDENGDGLPNDTWYELKGSEYGKAETIQDYAVTYYRPKSLGMPITWKDNQGKKGNLNLNPQYPTWITGDSYTLRGSCLQARNEDTSGSGTYWENRDYDWGYADNYSKIDMITNDGNNYFKISDAVTYDGKPANLKYIDFIKVQVGVNAQSGWLGEISTEVLGFTDYNLTKK</sequence>
<dbReference type="InterPro" id="IPR041696">
    <property type="entry name" value="PKD_3"/>
</dbReference>
<comment type="caution">
    <text evidence="2">The sequence shown here is derived from an EMBL/GenBank/DDBJ whole genome shotgun (WGS) entry which is preliminary data.</text>
</comment>
<feature type="domain" description="Bacteroidetes PKD-like" evidence="1">
    <location>
        <begin position="106"/>
        <end position="173"/>
    </location>
</feature>
<keyword evidence="3" id="KW-1185">Reference proteome</keyword>
<dbReference type="CDD" id="cd00146">
    <property type="entry name" value="PKD"/>
    <property type="match status" value="1"/>
</dbReference>
<gene>
    <name evidence="2" type="ORF">KGMB02408_39550</name>
</gene>
<evidence type="ECO:0000313" key="3">
    <source>
        <dbReference type="Proteomes" id="UP000288079"/>
    </source>
</evidence>
<dbReference type="Pfam" id="PF16820">
    <property type="entry name" value="PKD_3"/>
    <property type="match status" value="2"/>
</dbReference>
<accession>A0A401LZL4</accession>
<dbReference type="EMBL" id="BHWB01000018">
    <property type="protein sequence ID" value="GCB37010.1"/>
    <property type="molecule type" value="Genomic_DNA"/>
</dbReference>
<dbReference type="Proteomes" id="UP000288079">
    <property type="component" value="Unassembled WGS sequence"/>
</dbReference>
<feature type="domain" description="Bacteroidetes PKD-like" evidence="1">
    <location>
        <begin position="21"/>
        <end position="87"/>
    </location>
</feature>
<reference evidence="2 3" key="1">
    <citation type="submission" date="2018-10" db="EMBL/GenBank/DDBJ databases">
        <title>Draft Genome Sequence of Bacteroides sp. KCTC 15687.</title>
        <authorList>
            <person name="Yu S.Y."/>
            <person name="Kim J.S."/>
            <person name="Oh B.S."/>
            <person name="Park S.H."/>
            <person name="Kang S.W."/>
            <person name="Park J.E."/>
            <person name="Choi S.H."/>
            <person name="Han K.I."/>
            <person name="Lee K.C."/>
            <person name="Eom M.K."/>
            <person name="Suh M.K."/>
            <person name="Lee D.H."/>
            <person name="Yoon H."/>
            <person name="Kim B."/>
            <person name="Yang S.J."/>
            <person name="Lee J.S."/>
            <person name="Lee J.H."/>
        </authorList>
    </citation>
    <scope>NUCLEOTIDE SEQUENCE [LARGE SCALE GENOMIC DNA]</scope>
    <source>
        <strain evidence="2 3">KCTC 15687</strain>
    </source>
</reference>
<organism evidence="2 3">
    <name type="scientific">Bacteroides faecalis</name>
    <dbReference type="NCBI Taxonomy" id="2447885"/>
    <lineage>
        <taxon>Bacteria</taxon>
        <taxon>Pseudomonadati</taxon>
        <taxon>Bacteroidota</taxon>
        <taxon>Bacteroidia</taxon>
        <taxon>Bacteroidales</taxon>
        <taxon>Bacteroidaceae</taxon>
        <taxon>Bacteroides</taxon>
    </lineage>
</organism>
<evidence type="ECO:0000313" key="2">
    <source>
        <dbReference type="EMBL" id="GCB37010.1"/>
    </source>
</evidence>
<evidence type="ECO:0000259" key="1">
    <source>
        <dbReference type="Pfam" id="PF16820"/>
    </source>
</evidence>
<dbReference type="AlphaFoldDB" id="A0A401LZL4"/>
<proteinExistence type="predicted"/>